<keyword evidence="1" id="KW-0004">4Fe-4S</keyword>
<organism evidence="6 7">
    <name type="scientific">Chromobacterium sinusclupearum</name>
    <dbReference type="NCBI Taxonomy" id="2077146"/>
    <lineage>
        <taxon>Bacteria</taxon>
        <taxon>Pseudomonadati</taxon>
        <taxon>Pseudomonadota</taxon>
        <taxon>Betaproteobacteria</taxon>
        <taxon>Neisseriales</taxon>
        <taxon>Chromobacteriaceae</taxon>
        <taxon>Chromobacterium</taxon>
    </lineage>
</organism>
<sequence length="206" mass="21326">MNRFVIAEPELCNGCNTCMAACSALHRAAGLQAHPRLAVTRTAAVTAPVLCRHCDDAPCARVCPVAAISLSGRSIDLNETLCIGCKLCAIACPFGAIQLAGTACSGVAAISPAWQPPLAETRPAAAPHDSNAMLSPLLAWEPGVKAIAVKCDLCQGLADGPECMRVCPTQALRLEDNDALARAADARRQAALFALGADPSLPEERS</sequence>
<feature type="domain" description="4Fe-4S ferredoxin-type" evidence="5">
    <location>
        <begin position="73"/>
        <end position="102"/>
    </location>
</feature>
<dbReference type="InterPro" id="IPR017900">
    <property type="entry name" value="4Fe4S_Fe_S_CS"/>
</dbReference>
<keyword evidence="2" id="KW-0479">Metal-binding</keyword>
<feature type="domain" description="4Fe-4S ferredoxin-type" evidence="5">
    <location>
        <begin position="145"/>
        <end position="177"/>
    </location>
</feature>
<keyword evidence="4" id="KW-0411">Iron-sulfur</keyword>
<proteinExistence type="predicted"/>
<dbReference type="InterPro" id="IPR017896">
    <property type="entry name" value="4Fe4S_Fe-S-bd"/>
</dbReference>
<dbReference type="GO" id="GO:0046872">
    <property type="term" value="F:metal ion binding"/>
    <property type="evidence" value="ECO:0007669"/>
    <property type="project" value="UniProtKB-KW"/>
</dbReference>
<accession>A0A2K4MMF5</accession>
<dbReference type="PANTHER" id="PTHR42859">
    <property type="entry name" value="OXIDOREDUCTASE"/>
    <property type="match status" value="1"/>
</dbReference>
<dbReference type="Pfam" id="PF00037">
    <property type="entry name" value="Fer4"/>
    <property type="match status" value="1"/>
</dbReference>
<reference evidence="6 7" key="1">
    <citation type="submission" date="2018-01" db="EMBL/GenBank/DDBJ databases">
        <title>Genomic Sequence of Chromobacterium MWU13-2610 from wild cranberry bogs within the Cape Cod National Seashore.</title>
        <authorList>
            <person name="O'Hara-Hanley K."/>
            <person name="Soby S."/>
            <person name="Harrison A."/>
        </authorList>
    </citation>
    <scope>NUCLEOTIDE SEQUENCE [LARGE SCALE GENOMIC DNA]</scope>
    <source>
        <strain evidence="6 7">MWU13-2610</strain>
    </source>
</reference>
<evidence type="ECO:0000256" key="2">
    <source>
        <dbReference type="ARBA" id="ARBA00022723"/>
    </source>
</evidence>
<evidence type="ECO:0000313" key="7">
    <source>
        <dbReference type="Proteomes" id="UP000236416"/>
    </source>
</evidence>
<dbReference type="PROSITE" id="PS00198">
    <property type="entry name" value="4FE4S_FER_1"/>
    <property type="match status" value="1"/>
</dbReference>
<dbReference type="Gene3D" id="3.30.70.20">
    <property type="match status" value="2"/>
</dbReference>
<protein>
    <submittedName>
        <fullName evidence="6">Hydrogenase</fullName>
    </submittedName>
</protein>
<dbReference type="InterPro" id="IPR050294">
    <property type="entry name" value="RnfB_subfamily"/>
</dbReference>
<comment type="caution">
    <text evidence="6">The sequence shown here is derived from an EMBL/GenBank/DDBJ whole genome shotgun (WGS) entry which is preliminary data.</text>
</comment>
<gene>
    <name evidence="6" type="ORF">C2134_12370</name>
</gene>
<dbReference type="CDD" id="cd10554">
    <property type="entry name" value="HycB_like"/>
    <property type="match status" value="1"/>
</dbReference>
<dbReference type="GO" id="GO:0051539">
    <property type="term" value="F:4 iron, 4 sulfur cluster binding"/>
    <property type="evidence" value="ECO:0007669"/>
    <property type="project" value="UniProtKB-KW"/>
</dbReference>
<dbReference type="Proteomes" id="UP000236416">
    <property type="component" value="Unassembled WGS sequence"/>
</dbReference>
<evidence type="ECO:0000313" key="6">
    <source>
        <dbReference type="EMBL" id="POA98240.1"/>
    </source>
</evidence>
<dbReference type="SUPFAM" id="SSF54862">
    <property type="entry name" value="4Fe-4S ferredoxins"/>
    <property type="match status" value="1"/>
</dbReference>
<dbReference type="AlphaFoldDB" id="A0A2K4MMF5"/>
<evidence type="ECO:0000259" key="5">
    <source>
        <dbReference type="PROSITE" id="PS51379"/>
    </source>
</evidence>
<name>A0A2K4MMF5_9NEIS</name>
<keyword evidence="3" id="KW-0408">Iron</keyword>
<evidence type="ECO:0000256" key="3">
    <source>
        <dbReference type="ARBA" id="ARBA00023004"/>
    </source>
</evidence>
<evidence type="ECO:0000256" key="1">
    <source>
        <dbReference type="ARBA" id="ARBA00022485"/>
    </source>
</evidence>
<feature type="domain" description="4Fe-4S ferredoxin-type" evidence="5">
    <location>
        <begin position="2"/>
        <end position="34"/>
    </location>
</feature>
<evidence type="ECO:0000256" key="4">
    <source>
        <dbReference type="ARBA" id="ARBA00023014"/>
    </source>
</evidence>
<dbReference type="Pfam" id="PF12800">
    <property type="entry name" value="Fer4_4"/>
    <property type="match status" value="1"/>
</dbReference>
<keyword evidence="7" id="KW-1185">Reference proteome</keyword>
<dbReference type="PANTHER" id="PTHR42859:SF16">
    <property type="entry name" value="FORMATE HYDROGENLYASE SUBUNIT 2-RELATED"/>
    <property type="match status" value="1"/>
</dbReference>
<dbReference type="PROSITE" id="PS51379">
    <property type="entry name" value="4FE4S_FER_2"/>
    <property type="match status" value="3"/>
</dbReference>
<dbReference type="EMBL" id="PPTF01000060">
    <property type="protein sequence ID" value="POA98240.1"/>
    <property type="molecule type" value="Genomic_DNA"/>
</dbReference>